<evidence type="ECO:0000256" key="1">
    <source>
        <dbReference type="SAM" id="Phobius"/>
    </source>
</evidence>
<dbReference type="Pfam" id="PF09898">
    <property type="entry name" value="DUF2125"/>
    <property type="match status" value="1"/>
</dbReference>
<proteinExistence type="predicted"/>
<organism evidence="2">
    <name type="scientific">hydrothermal vent metagenome</name>
    <dbReference type="NCBI Taxonomy" id="652676"/>
    <lineage>
        <taxon>unclassified sequences</taxon>
        <taxon>metagenomes</taxon>
        <taxon>ecological metagenomes</taxon>
    </lineage>
</organism>
<dbReference type="EMBL" id="UOEO01000034">
    <property type="protein sequence ID" value="VAW15525.1"/>
    <property type="molecule type" value="Genomic_DNA"/>
</dbReference>
<dbReference type="InterPro" id="IPR018666">
    <property type="entry name" value="DUF2125"/>
</dbReference>
<gene>
    <name evidence="2" type="ORF">MNBD_ALPHA12-634</name>
</gene>
<evidence type="ECO:0000313" key="2">
    <source>
        <dbReference type="EMBL" id="VAW15525.1"/>
    </source>
</evidence>
<name>A0A3B0TAP5_9ZZZZ</name>
<reference evidence="2" key="1">
    <citation type="submission" date="2018-06" db="EMBL/GenBank/DDBJ databases">
        <authorList>
            <person name="Zhirakovskaya E."/>
        </authorList>
    </citation>
    <scope>NUCLEOTIDE SEQUENCE</scope>
</reference>
<dbReference type="AlphaFoldDB" id="A0A3B0TAP5"/>
<feature type="transmembrane region" description="Helical" evidence="1">
    <location>
        <begin position="6"/>
        <end position="29"/>
    </location>
</feature>
<accession>A0A3B0TAP5</accession>
<protein>
    <recommendedName>
        <fullName evidence="3">DUF2125 domain-containing protein</fullName>
    </recommendedName>
</protein>
<evidence type="ECO:0008006" key="3">
    <source>
        <dbReference type="Google" id="ProtNLM"/>
    </source>
</evidence>
<sequence length="322" mass="35475">MKRLVVLISIIIMVVAGWIVAWFAVAIAIKTRADQFMQASLNAAPQIECKKFIVSGFPFDLVLTCSNLVVRDGDISFSLPRIKAAMQVFSPTSMEISASGPAAIKDDFSGSRRQIGWDYLNVFVRTNGWALDRVSIAAGNLEFIDNLAGEKLLMRIERFKAELADNPDKYNKNAALVQLSALVGANKVTLAEFDLTDASLRLEATIGAIPDDIRQWSLSRLASNWFREKTGIELVAFTGADARSEFKLVGSLSANGQARLSGDFALHTKNIMDRLQRFIDPTTLQILFGFPNKDNSRDQSYSLRHGVLLAGNLPVLTFNALN</sequence>
<keyword evidence="1" id="KW-0472">Membrane</keyword>
<keyword evidence="1" id="KW-1133">Transmembrane helix</keyword>
<keyword evidence="1" id="KW-0812">Transmembrane</keyword>